<gene>
    <name evidence="2" type="ORF">V144x_54270</name>
</gene>
<feature type="transmembrane region" description="Helical" evidence="1">
    <location>
        <begin position="7"/>
        <end position="26"/>
    </location>
</feature>
<evidence type="ECO:0000313" key="3">
    <source>
        <dbReference type="Proteomes" id="UP000318704"/>
    </source>
</evidence>
<protein>
    <submittedName>
        <fullName evidence="2">Uncharacterized protein</fullName>
    </submittedName>
</protein>
<keyword evidence="1" id="KW-0472">Membrane</keyword>
<dbReference type="AlphaFoldDB" id="A0A517W3U2"/>
<proteinExistence type="predicted"/>
<reference evidence="2 3" key="1">
    <citation type="submission" date="2019-03" db="EMBL/GenBank/DDBJ databases">
        <title>Deep-cultivation of Planctomycetes and their phenomic and genomic characterization uncovers novel biology.</title>
        <authorList>
            <person name="Wiegand S."/>
            <person name="Jogler M."/>
            <person name="Boedeker C."/>
            <person name="Pinto D."/>
            <person name="Vollmers J."/>
            <person name="Rivas-Marin E."/>
            <person name="Kohn T."/>
            <person name="Peeters S.H."/>
            <person name="Heuer A."/>
            <person name="Rast P."/>
            <person name="Oberbeckmann S."/>
            <person name="Bunk B."/>
            <person name="Jeske O."/>
            <person name="Meyerdierks A."/>
            <person name="Storesund J.E."/>
            <person name="Kallscheuer N."/>
            <person name="Luecker S."/>
            <person name="Lage O.M."/>
            <person name="Pohl T."/>
            <person name="Merkel B.J."/>
            <person name="Hornburger P."/>
            <person name="Mueller R.-W."/>
            <person name="Bruemmer F."/>
            <person name="Labrenz M."/>
            <person name="Spormann A.M."/>
            <person name="Op den Camp H."/>
            <person name="Overmann J."/>
            <person name="Amann R."/>
            <person name="Jetten M.S.M."/>
            <person name="Mascher T."/>
            <person name="Medema M.H."/>
            <person name="Devos D.P."/>
            <person name="Kaster A.-K."/>
            <person name="Ovreas L."/>
            <person name="Rohde M."/>
            <person name="Galperin M.Y."/>
            <person name="Jogler C."/>
        </authorList>
    </citation>
    <scope>NUCLEOTIDE SEQUENCE [LARGE SCALE GENOMIC DNA]</scope>
    <source>
        <strain evidence="2 3">V144</strain>
    </source>
</reference>
<name>A0A517W3U2_9PLAN</name>
<dbReference type="EMBL" id="CP037920">
    <property type="protein sequence ID" value="QDT99913.1"/>
    <property type="molecule type" value="Genomic_DNA"/>
</dbReference>
<keyword evidence="1" id="KW-0812">Transmembrane</keyword>
<keyword evidence="1" id="KW-1133">Transmembrane helix</keyword>
<sequence>MTNRKFNIACLISTVLMVSTLVLYLAEPVLWRHRVSFRHDFHVSVWRCNIAFFNDVEYGPYHGSVLFLDNDYSDLDRLDHWGPSFGIYYRYFRWRDGVVLWTLMIGLWYPLLLFMILPAVWLRRRIRSSDLQTRS</sequence>
<evidence type="ECO:0000313" key="2">
    <source>
        <dbReference type="EMBL" id="QDT99913.1"/>
    </source>
</evidence>
<dbReference type="KEGG" id="gaw:V144x_54270"/>
<dbReference type="Proteomes" id="UP000318704">
    <property type="component" value="Chromosome"/>
</dbReference>
<organism evidence="2 3">
    <name type="scientific">Gimesia aquarii</name>
    <dbReference type="NCBI Taxonomy" id="2527964"/>
    <lineage>
        <taxon>Bacteria</taxon>
        <taxon>Pseudomonadati</taxon>
        <taxon>Planctomycetota</taxon>
        <taxon>Planctomycetia</taxon>
        <taxon>Planctomycetales</taxon>
        <taxon>Planctomycetaceae</taxon>
        <taxon>Gimesia</taxon>
    </lineage>
</organism>
<accession>A0A517W3U2</accession>
<feature type="transmembrane region" description="Helical" evidence="1">
    <location>
        <begin position="98"/>
        <end position="122"/>
    </location>
</feature>
<evidence type="ECO:0000256" key="1">
    <source>
        <dbReference type="SAM" id="Phobius"/>
    </source>
</evidence>